<accession>A0A5C1HT83</accession>
<feature type="domain" description="HTH luxR-type" evidence="6">
    <location>
        <begin position="161"/>
        <end position="226"/>
    </location>
</feature>
<keyword evidence="3" id="KW-0238">DNA-binding</keyword>
<dbReference type="GO" id="GO:0000160">
    <property type="term" value="P:phosphorelay signal transduction system"/>
    <property type="evidence" value="ECO:0007669"/>
    <property type="project" value="InterPro"/>
</dbReference>
<dbReference type="Pfam" id="PF00072">
    <property type="entry name" value="Response_reg"/>
    <property type="match status" value="1"/>
</dbReference>
<dbReference type="PANTHER" id="PTHR43214">
    <property type="entry name" value="TWO-COMPONENT RESPONSE REGULATOR"/>
    <property type="match status" value="1"/>
</dbReference>
<dbReference type="CDD" id="cd17535">
    <property type="entry name" value="REC_NarL-like"/>
    <property type="match status" value="1"/>
</dbReference>
<keyword evidence="2" id="KW-0805">Transcription regulation</keyword>
<dbReference type="SUPFAM" id="SSF46894">
    <property type="entry name" value="C-terminal effector domain of the bipartite response regulators"/>
    <property type="match status" value="1"/>
</dbReference>
<dbReference type="PANTHER" id="PTHR43214:SF41">
    <property type="entry name" value="NITRATE_NITRITE RESPONSE REGULATOR PROTEIN NARP"/>
    <property type="match status" value="1"/>
</dbReference>
<reference evidence="8" key="1">
    <citation type="submission" date="2019-08" db="EMBL/GenBank/DDBJ databases">
        <title>Comparative genome analysis confer to the adaptation heavy metal polluted environment.</title>
        <authorList>
            <person name="Li Y."/>
        </authorList>
    </citation>
    <scope>NUCLEOTIDE SEQUENCE [LARGE SCALE GENOMIC DNA]</scope>
    <source>
        <strain evidence="8">P1</strain>
    </source>
</reference>
<dbReference type="SMART" id="SM00421">
    <property type="entry name" value="HTH_LUXR"/>
    <property type="match status" value="1"/>
</dbReference>
<feature type="domain" description="Response regulatory" evidence="7">
    <location>
        <begin position="10"/>
        <end position="130"/>
    </location>
</feature>
<organism evidence="8 9">
    <name type="scientific">Mucilaginibacter rubeus</name>
    <dbReference type="NCBI Taxonomy" id="2027860"/>
    <lineage>
        <taxon>Bacteria</taxon>
        <taxon>Pseudomonadati</taxon>
        <taxon>Bacteroidota</taxon>
        <taxon>Sphingobacteriia</taxon>
        <taxon>Sphingobacteriales</taxon>
        <taxon>Sphingobacteriaceae</taxon>
        <taxon>Mucilaginibacter</taxon>
    </lineage>
</organism>
<dbReference type="OrthoDB" id="9797341at2"/>
<dbReference type="InterPro" id="IPR058245">
    <property type="entry name" value="NreC/VraR/RcsB-like_REC"/>
</dbReference>
<dbReference type="InterPro" id="IPR000792">
    <property type="entry name" value="Tscrpt_reg_LuxR_C"/>
</dbReference>
<feature type="modified residue" description="4-aspartylphosphate" evidence="5">
    <location>
        <position position="65"/>
    </location>
</feature>
<dbReference type="GO" id="GO:0003677">
    <property type="term" value="F:DNA binding"/>
    <property type="evidence" value="ECO:0007669"/>
    <property type="project" value="UniProtKB-KW"/>
</dbReference>
<dbReference type="PROSITE" id="PS00622">
    <property type="entry name" value="HTH_LUXR_1"/>
    <property type="match status" value="1"/>
</dbReference>
<name>A0A5C1HT83_9SPHI</name>
<dbReference type="InterPro" id="IPR039420">
    <property type="entry name" value="WalR-like"/>
</dbReference>
<gene>
    <name evidence="8" type="ORF">DEO27_003060</name>
</gene>
<dbReference type="SUPFAM" id="SSF52172">
    <property type="entry name" value="CheY-like"/>
    <property type="match status" value="1"/>
</dbReference>
<protein>
    <submittedName>
        <fullName evidence="8">Response regulator transcription factor</fullName>
    </submittedName>
</protein>
<evidence type="ECO:0000256" key="1">
    <source>
        <dbReference type="ARBA" id="ARBA00022553"/>
    </source>
</evidence>
<dbReference type="CDD" id="cd06170">
    <property type="entry name" value="LuxR_C_like"/>
    <property type="match status" value="1"/>
</dbReference>
<proteinExistence type="predicted"/>
<dbReference type="Gene3D" id="3.40.50.2300">
    <property type="match status" value="1"/>
</dbReference>
<sequence length="230" mass="26420">MISAQKPIIKLAIVDDHNLFRKGLIKLVHLGDTDDRYTILFEAENGIGLRQKLRRKELPDIILMDIAMPGMDGYETVDWLQKYYSQIKVLFISMLETEEAVLRMLHLKVKGFLSKDIEVEDMHLALEAIANNGCYYSNYFSGVAAELASKTPFNPHDGRNSKYNSLNISEREREFLKHACTDLTYQQIADKMSVSHKTVDGYREALFQKFNVKNRVTLALFAVKNGYAEF</sequence>
<dbReference type="SMART" id="SM00448">
    <property type="entry name" value="REC"/>
    <property type="match status" value="1"/>
</dbReference>
<keyword evidence="4" id="KW-0804">Transcription</keyword>
<keyword evidence="9" id="KW-1185">Reference proteome</keyword>
<evidence type="ECO:0000313" key="8">
    <source>
        <dbReference type="EMBL" id="QEM09036.1"/>
    </source>
</evidence>
<dbReference type="InterPro" id="IPR001789">
    <property type="entry name" value="Sig_transdc_resp-reg_receiver"/>
</dbReference>
<dbReference type="EMBL" id="CP043450">
    <property type="protein sequence ID" value="QEM09036.1"/>
    <property type="molecule type" value="Genomic_DNA"/>
</dbReference>
<evidence type="ECO:0000256" key="2">
    <source>
        <dbReference type="ARBA" id="ARBA00023015"/>
    </source>
</evidence>
<dbReference type="AlphaFoldDB" id="A0A5C1HT83"/>
<dbReference type="Pfam" id="PF00196">
    <property type="entry name" value="GerE"/>
    <property type="match status" value="1"/>
</dbReference>
<dbReference type="InterPro" id="IPR016032">
    <property type="entry name" value="Sig_transdc_resp-reg_C-effctor"/>
</dbReference>
<keyword evidence="1 5" id="KW-0597">Phosphoprotein</keyword>
<evidence type="ECO:0000256" key="5">
    <source>
        <dbReference type="PROSITE-ProRule" id="PRU00169"/>
    </source>
</evidence>
<evidence type="ECO:0000313" key="9">
    <source>
        <dbReference type="Proteomes" id="UP000251402"/>
    </source>
</evidence>
<evidence type="ECO:0000259" key="7">
    <source>
        <dbReference type="PROSITE" id="PS50110"/>
    </source>
</evidence>
<dbReference type="GO" id="GO:0006355">
    <property type="term" value="P:regulation of DNA-templated transcription"/>
    <property type="evidence" value="ECO:0007669"/>
    <property type="project" value="InterPro"/>
</dbReference>
<dbReference type="InterPro" id="IPR011006">
    <property type="entry name" value="CheY-like_superfamily"/>
</dbReference>
<evidence type="ECO:0000256" key="3">
    <source>
        <dbReference type="ARBA" id="ARBA00023125"/>
    </source>
</evidence>
<evidence type="ECO:0000256" key="4">
    <source>
        <dbReference type="ARBA" id="ARBA00023163"/>
    </source>
</evidence>
<dbReference type="PROSITE" id="PS50043">
    <property type="entry name" value="HTH_LUXR_2"/>
    <property type="match status" value="1"/>
</dbReference>
<dbReference type="RefSeq" id="WP_112569610.1">
    <property type="nucleotide sequence ID" value="NZ_CP043450.1"/>
</dbReference>
<evidence type="ECO:0000259" key="6">
    <source>
        <dbReference type="PROSITE" id="PS50043"/>
    </source>
</evidence>
<dbReference type="KEGG" id="mrub:DEO27_003060"/>
<dbReference type="PROSITE" id="PS50110">
    <property type="entry name" value="RESPONSE_REGULATORY"/>
    <property type="match status" value="1"/>
</dbReference>
<dbReference type="Proteomes" id="UP000251402">
    <property type="component" value="Chromosome"/>
</dbReference>